<comment type="caution">
    <text evidence="6">The sequence shown here is derived from an EMBL/GenBank/DDBJ whole genome shotgun (WGS) entry which is preliminary data.</text>
</comment>
<dbReference type="Pfam" id="PF21729">
    <property type="entry name" value="IRX15_IRX15L_GXM"/>
    <property type="match status" value="1"/>
</dbReference>
<feature type="compositionally biased region" description="Low complexity" evidence="5">
    <location>
        <begin position="22"/>
        <end position="39"/>
    </location>
</feature>
<keyword evidence="4" id="KW-0472">Membrane</keyword>
<protein>
    <submittedName>
        <fullName evidence="6">Putative glucuronoxylan 4-O-methyltransferase</fullName>
        <ecNumber evidence="6">2.1.1.112</ecNumber>
    </submittedName>
</protein>
<dbReference type="GO" id="GO:0030775">
    <property type="term" value="F:glucuronoxylan 4-O-methyltransferase activity"/>
    <property type="evidence" value="ECO:0007669"/>
    <property type="project" value="UniProtKB-EC"/>
</dbReference>
<dbReference type="EC" id="2.1.1.112" evidence="6"/>
<keyword evidence="2" id="KW-0812">Transmembrane</keyword>
<gene>
    <name evidence="6" type="ORF">RchiOBHm_Chr2g0100661</name>
</gene>
<organism evidence="6 7">
    <name type="scientific">Rosa chinensis</name>
    <name type="common">China rose</name>
    <dbReference type="NCBI Taxonomy" id="74649"/>
    <lineage>
        <taxon>Eukaryota</taxon>
        <taxon>Viridiplantae</taxon>
        <taxon>Streptophyta</taxon>
        <taxon>Embryophyta</taxon>
        <taxon>Tracheophyta</taxon>
        <taxon>Spermatophyta</taxon>
        <taxon>Magnoliopsida</taxon>
        <taxon>eudicotyledons</taxon>
        <taxon>Gunneridae</taxon>
        <taxon>Pentapetalae</taxon>
        <taxon>rosids</taxon>
        <taxon>fabids</taxon>
        <taxon>Rosales</taxon>
        <taxon>Rosaceae</taxon>
        <taxon>Rosoideae</taxon>
        <taxon>Rosoideae incertae sedis</taxon>
        <taxon>Rosa</taxon>
    </lineage>
</organism>
<dbReference type="Proteomes" id="UP000238479">
    <property type="component" value="Chromosome 2"/>
</dbReference>
<dbReference type="PANTHER" id="PTHR31444">
    <property type="entry name" value="OS11G0490100 PROTEIN"/>
    <property type="match status" value="1"/>
</dbReference>
<sequence length="180" mass="19903">MNELSPNPKSQFFILISNLSSSLKTPSSSSTTISETHLSNSTTDHQPQAPKCLSLEVPFIPTCTNTPPSLANALIHYATTNITPQQTFKDILVSARILAKRTPCNFLVFGLGRDSLMWAALNYGGSTVFLKGRLRLEGSVPATTSFNDKIKRRNGRPIMNHMSEVKTMVFRFCWYACKGS</sequence>
<keyword evidence="6" id="KW-0808">Transferase</keyword>
<dbReference type="InterPro" id="IPR006514">
    <property type="entry name" value="IRX15/GXM/AGM"/>
</dbReference>
<keyword evidence="3" id="KW-1133">Transmembrane helix</keyword>
<evidence type="ECO:0000256" key="1">
    <source>
        <dbReference type="ARBA" id="ARBA00004194"/>
    </source>
</evidence>
<evidence type="ECO:0000313" key="6">
    <source>
        <dbReference type="EMBL" id="PRQ47529.1"/>
    </source>
</evidence>
<evidence type="ECO:0000256" key="5">
    <source>
        <dbReference type="SAM" id="MobiDB-lite"/>
    </source>
</evidence>
<dbReference type="AlphaFoldDB" id="A0A2P6RM59"/>
<dbReference type="GO" id="GO:0045492">
    <property type="term" value="P:xylan biosynthetic process"/>
    <property type="evidence" value="ECO:0007669"/>
    <property type="project" value="InterPro"/>
</dbReference>
<accession>A0A2P6RM59</accession>
<proteinExistence type="predicted"/>
<comment type="subcellular location">
    <subcellularLocation>
        <location evidence="1">Golgi apparatus membrane</location>
        <topology evidence="1">Single-pass membrane protein</topology>
    </subcellularLocation>
</comment>
<evidence type="ECO:0000256" key="3">
    <source>
        <dbReference type="ARBA" id="ARBA00022989"/>
    </source>
</evidence>
<keyword evidence="6" id="KW-0489">Methyltransferase</keyword>
<feature type="region of interest" description="Disordered" evidence="5">
    <location>
        <begin position="22"/>
        <end position="47"/>
    </location>
</feature>
<keyword evidence="7" id="KW-1185">Reference proteome</keyword>
<evidence type="ECO:0000313" key="7">
    <source>
        <dbReference type="Proteomes" id="UP000238479"/>
    </source>
</evidence>
<dbReference type="GO" id="GO:0032259">
    <property type="term" value="P:methylation"/>
    <property type="evidence" value="ECO:0007669"/>
    <property type="project" value="UniProtKB-KW"/>
</dbReference>
<dbReference type="Gramene" id="PRQ47529">
    <property type="protein sequence ID" value="PRQ47529"/>
    <property type="gene ID" value="RchiOBHm_Chr2g0100661"/>
</dbReference>
<evidence type="ECO:0000256" key="2">
    <source>
        <dbReference type="ARBA" id="ARBA00022692"/>
    </source>
</evidence>
<evidence type="ECO:0000256" key="4">
    <source>
        <dbReference type="ARBA" id="ARBA00023136"/>
    </source>
</evidence>
<name>A0A2P6RM59_ROSCH</name>
<dbReference type="GO" id="GO:0000139">
    <property type="term" value="C:Golgi membrane"/>
    <property type="evidence" value="ECO:0007669"/>
    <property type="project" value="UniProtKB-SubCell"/>
</dbReference>
<reference evidence="6 7" key="1">
    <citation type="journal article" date="2018" name="Nat. Genet.">
        <title>The Rosa genome provides new insights in the design of modern roses.</title>
        <authorList>
            <person name="Bendahmane M."/>
        </authorList>
    </citation>
    <scope>NUCLEOTIDE SEQUENCE [LARGE SCALE GENOMIC DNA]</scope>
    <source>
        <strain evidence="7">cv. Old Blush</strain>
    </source>
</reference>
<dbReference type="EMBL" id="PDCK01000040">
    <property type="protein sequence ID" value="PRQ47529.1"/>
    <property type="molecule type" value="Genomic_DNA"/>
</dbReference>
<dbReference type="STRING" id="74649.A0A2P6RM59"/>